<organism evidence="1 2">
    <name type="scientific">Flavobacterium kingsejongi</name>
    <dbReference type="NCBI Taxonomy" id="1678728"/>
    <lineage>
        <taxon>Bacteria</taxon>
        <taxon>Pseudomonadati</taxon>
        <taxon>Bacteroidota</taxon>
        <taxon>Flavobacteriia</taxon>
        <taxon>Flavobacteriales</taxon>
        <taxon>Flavobacteriaceae</taxon>
        <taxon>Flavobacterium</taxon>
    </lineage>
</organism>
<dbReference type="InterPro" id="IPR025636">
    <property type="entry name" value="DUF4294"/>
</dbReference>
<gene>
    <name evidence="1" type="ORF">FK004_10075</name>
</gene>
<dbReference type="AlphaFoldDB" id="A0A2S1LP65"/>
<dbReference type="EMBL" id="CP020919">
    <property type="protein sequence ID" value="AWG25557.1"/>
    <property type="molecule type" value="Genomic_DNA"/>
</dbReference>
<proteinExistence type="predicted"/>
<evidence type="ECO:0000313" key="2">
    <source>
        <dbReference type="Proteomes" id="UP000244677"/>
    </source>
</evidence>
<protein>
    <recommendedName>
        <fullName evidence="3">DUF4294 domain-containing protein</fullName>
    </recommendedName>
</protein>
<reference evidence="1 2" key="1">
    <citation type="submission" date="2017-04" db="EMBL/GenBank/DDBJ databases">
        <title>Complete genome sequence of Flavobacterium kingsejong AJ004.</title>
        <authorList>
            <person name="Lee P.C."/>
        </authorList>
    </citation>
    <scope>NUCLEOTIDE SEQUENCE [LARGE SCALE GENOMIC DNA]</scope>
    <source>
        <strain evidence="1 2">AJ004</strain>
    </source>
</reference>
<evidence type="ECO:0008006" key="3">
    <source>
        <dbReference type="Google" id="ProtNLM"/>
    </source>
</evidence>
<evidence type="ECO:0000313" key="1">
    <source>
        <dbReference type="EMBL" id="AWG25557.1"/>
    </source>
</evidence>
<keyword evidence="2" id="KW-1185">Reference proteome</keyword>
<dbReference type="KEGG" id="fki:FK004_10075"/>
<sequence length="238" mass="28012">MYNFGKQIIFQMNTFRCYVLLFMITSLGYAQDTKNGTIKGQSPESAIPDSIVQLDEVIITNVKMTEEEKERIKMLILQRRVFRAYPFAKIAAEKLVVLNKNLSVLKSEREKRKYIKIVEKYVEDEFEEKLKKLSRKDGQVLVKLMNRQTGTTTFALIKDLKSGWKAFWFNQTAKLFNINLKTSYEPESNLEDYQIELILLRAFAERKLEQQAPFKKIDIMELSRVWESRRVASEAEKQ</sequence>
<dbReference type="Proteomes" id="UP000244677">
    <property type="component" value="Chromosome"/>
</dbReference>
<accession>A0A2S1LP65</accession>
<name>A0A2S1LP65_9FLAO</name>
<dbReference type="Pfam" id="PF14127">
    <property type="entry name" value="DUF4294"/>
    <property type="match status" value="1"/>
</dbReference>